<dbReference type="GO" id="GO:0050567">
    <property type="term" value="F:glutaminyl-tRNA synthase (glutamine-hydrolyzing) activity"/>
    <property type="evidence" value="ECO:0007669"/>
    <property type="project" value="UniProtKB-UniRule"/>
</dbReference>
<dbReference type="KEGG" id="arac:E0W69_015625"/>
<keyword evidence="1" id="KW-0547">Nucleotide-binding</keyword>
<gene>
    <name evidence="1 2" type="primary">gatC</name>
    <name evidence="2" type="ORF">E0W69_015625</name>
</gene>
<dbReference type="GO" id="GO:0006412">
    <property type="term" value="P:translation"/>
    <property type="evidence" value="ECO:0007669"/>
    <property type="project" value="UniProtKB-UniRule"/>
</dbReference>
<dbReference type="Pfam" id="PF02686">
    <property type="entry name" value="GatC"/>
    <property type="match status" value="1"/>
</dbReference>
<dbReference type="Gene3D" id="1.10.20.60">
    <property type="entry name" value="Glu-tRNAGln amidotransferase C subunit, N-terminal domain"/>
    <property type="match status" value="1"/>
</dbReference>
<dbReference type="GO" id="GO:0005524">
    <property type="term" value="F:ATP binding"/>
    <property type="evidence" value="ECO:0007669"/>
    <property type="project" value="UniProtKB-KW"/>
</dbReference>
<dbReference type="EMBL" id="CP044016">
    <property type="protein sequence ID" value="QES91002.1"/>
    <property type="molecule type" value="Genomic_DNA"/>
</dbReference>
<keyword evidence="1" id="KW-0648">Protein biosynthesis</keyword>
<name>A0A5P2GAQ3_9BACT</name>
<dbReference type="SUPFAM" id="SSF141000">
    <property type="entry name" value="Glu-tRNAGln amidotransferase C subunit"/>
    <property type="match status" value="1"/>
</dbReference>
<comment type="similarity">
    <text evidence="1">Belongs to the GatC family.</text>
</comment>
<dbReference type="OrthoDB" id="9813938at2"/>
<dbReference type="PANTHER" id="PTHR15004:SF0">
    <property type="entry name" value="GLUTAMYL-TRNA(GLN) AMIDOTRANSFERASE SUBUNIT C, MITOCHONDRIAL"/>
    <property type="match status" value="1"/>
</dbReference>
<reference evidence="2 3" key="1">
    <citation type="submission" date="2019-09" db="EMBL/GenBank/DDBJ databases">
        <title>Complete genome sequence of Arachidicoccus sp. B3-10 isolated from apple orchard soil.</title>
        <authorList>
            <person name="Kim H.S."/>
            <person name="Han K.-I."/>
            <person name="Suh M.K."/>
            <person name="Lee K.C."/>
            <person name="Eom M.K."/>
            <person name="Kim J.-S."/>
            <person name="Kang S.W."/>
            <person name="Sin Y."/>
            <person name="Lee J.-S."/>
        </authorList>
    </citation>
    <scope>NUCLEOTIDE SEQUENCE [LARGE SCALE GENOMIC DNA]</scope>
    <source>
        <strain evidence="2 3">B3-10</strain>
    </source>
</reference>
<organism evidence="2 3">
    <name type="scientific">Rhizosphaericola mali</name>
    <dbReference type="NCBI Taxonomy" id="2545455"/>
    <lineage>
        <taxon>Bacteria</taxon>
        <taxon>Pseudomonadati</taxon>
        <taxon>Bacteroidota</taxon>
        <taxon>Chitinophagia</taxon>
        <taxon>Chitinophagales</taxon>
        <taxon>Chitinophagaceae</taxon>
        <taxon>Rhizosphaericola</taxon>
    </lineage>
</organism>
<keyword evidence="1" id="KW-0436">Ligase</keyword>
<protein>
    <recommendedName>
        <fullName evidence="1">Aspartyl/glutamyl-tRNA(Asn/Gln) amidotransferase subunit C</fullName>
        <shortName evidence="1">Asp/Glu-ADT subunit C</shortName>
        <ecNumber evidence="1">6.3.5.-</ecNumber>
    </recommendedName>
</protein>
<dbReference type="GO" id="GO:0050566">
    <property type="term" value="F:asparaginyl-tRNA synthase (glutamine-hydrolyzing) activity"/>
    <property type="evidence" value="ECO:0007669"/>
    <property type="project" value="RHEA"/>
</dbReference>
<keyword evidence="1" id="KW-0067">ATP-binding</keyword>
<dbReference type="InterPro" id="IPR003837">
    <property type="entry name" value="GatC"/>
</dbReference>
<accession>A0A5P2GAQ3</accession>
<evidence type="ECO:0000256" key="1">
    <source>
        <dbReference type="HAMAP-Rule" id="MF_00122"/>
    </source>
</evidence>
<evidence type="ECO:0000313" key="2">
    <source>
        <dbReference type="EMBL" id="QES91002.1"/>
    </source>
</evidence>
<dbReference type="GO" id="GO:0006450">
    <property type="term" value="P:regulation of translational fidelity"/>
    <property type="evidence" value="ECO:0007669"/>
    <property type="project" value="InterPro"/>
</dbReference>
<dbReference type="PANTHER" id="PTHR15004">
    <property type="entry name" value="GLUTAMYL-TRNA(GLN) AMIDOTRANSFERASE SUBUNIT C, MITOCHONDRIAL"/>
    <property type="match status" value="1"/>
</dbReference>
<dbReference type="Proteomes" id="UP000292424">
    <property type="component" value="Chromosome"/>
</dbReference>
<dbReference type="GO" id="GO:0016740">
    <property type="term" value="F:transferase activity"/>
    <property type="evidence" value="ECO:0007669"/>
    <property type="project" value="UniProtKB-KW"/>
</dbReference>
<keyword evidence="2" id="KW-0808">Transferase</keyword>
<sequence>MEITDKLVDDLANLSRLEFEPEQKKAIQSDLQDIIGFMEKLNELDTEGVQPLTHISTRTNVLREDVLKGSISHEDALKNAPQTDGTFFEVPKVINK</sequence>
<dbReference type="InterPro" id="IPR036113">
    <property type="entry name" value="Asp/Glu-ADT_sf_sub_c"/>
</dbReference>
<keyword evidence="3" id="KW-1185">Reference proteome</keyword>
<dbReference type="AlphaFoldDB" id="A0A5P2GAQ3"/>
<dbReference type="EC" id="6.3.5.-" evidence="1"/>
<comment type="catalytic activity">
    <reaction evidence="1">
        <text>L-aspartyl-tRNA(Asn) + L-glutamine + ATP + H2O = L-asparaginyl-tRNA(Asn) + L-glutamate + ADP + phosphate + 2 H(+)</text>
        <dbReference type="Rhea" id="RHEA:14513"/>
        <dbReference type="Rhea" id="RHEA-COMP:9674"/>
        <dbReference type="Rhea" id="RHEA-COMP:9677"/>
        <dbReference type="ChEBI" id="CHEBI:15377"/>
        <dbReference type="ChEBI" id="CHEBI:15378"/>
        <dbReference type="ChEBI" id="CHEBI:29985"/>
        <dbReference type="ChEBI" id="CHEBI:30616"/>
        <dbReference type="ChEBI" id="CHEBI:43474"/>
        <dbReference type="ChEBI" id="CHEBI:58359"/>
        <dbReference type="ChEBI" id="CHEBI:78515"/>
        <dbReference type="ChEBI" id="CHEBI:78516"/>
        <dbReference type="ChEBI" id="CHEBI:456216"/>
    </reaction>
</comment>
<comment type="function">
    <text evidence="1">Allows the formation of correctly charged Asn-tRNA(Asn) or Gln-tRNA(Gln) through the transamidation of misacylated Asp-tRNA(Asn) or Glu-tRNA(Gln) in organisms which lack either or both of asparaginyl-tRNA or glutaminyl-tRNA synthetases. The reaction takes place in the presence of glutamine and ATP through an activated phospho-Asp-tRNA(Asn) or phospho-Glu-tRNA(Gln).</text>
</comment>
<comment type="subunit">
    <text evidence="1">Heterotrimer of A, B and C subunits.</text>
</comment>
<proteinExistence type="inferred from homology"/>
<dbReference type="GO" id="GO:0070681">
    <property type="term" value="P:glutaminyl-tRNAGln biosynthesis via transamidation"/>
    <property type="evidence" value="ECO:0007669"/>
    <property type="project" value="TreeGrafter"/>
</dbReference>
<comment type="catalytic activity">
    <reaction evidence="1">
        <text>L-glutamyl-tRNA(Gln) + L-glutamine + ATP + H2O = L-glutaminyl-tRNA(Gln) + L-glutamate + ADP + phosphate + H(+)</text>
        <dbReference type="Rhea" id="RHEA:17521"/>
        <dbReference type="Rhea" id="RHEA-COMP:9681"/>
        <dbReference type="Rhea" id="RHEA-COMP:9684"/>
        <dbReference type="ChEBI" id="CHEBI:15377"/>
        <dbReference type="ChEBI" id="CHEBI:15378"/>
        <dbReference type="ChEBI" id="CHEBI:29985"/>
        <dbReference type="ChEBI" id="CHEBI:30616"/>
        <dbReference type="ChEBI" id="CHEBI:43474"/>
        <dbReference type="ChEBI" id="CHEBI:58359"/>
        <dbReference type="ChEBI" id="CHEBI:78520"/>
        <dbReference type="ChEBI" id="CHEBI:78521"/>
        <dbReference type="ChEBI" id="CHEBI:456216"/>
    </reaction>
</comment>
<dbReference type="NCBIfam" id="TIGR00135">
    <property type="entry name" value="gatC"/>
    <property type="match status" value="1"/>
</dbReference>
<dbReference type="HAMAP" id="MF_00122">
    <property type="entry name" value="GatC"/>
    <property type="match status" value="1"/>
</dbReference>
<evidence type="ECO:0000313" key="3">
    <source>
        <dbReference type="Proteomes" id="UP000292424"/>
    </source>
</evidence>